<dbReference type="Gene3D" id="3.40.50.720">
    <property type="entry name" value="NAD(P)-binding Rossmann-like Domain"/>
    <property type="match status" value="1"/>
</dbReference>
<evidence type="ECO:0000256" key="1">
    <source>
        <dbReference type="ARBA" id="ARBA00006484"/>
    </source>
</evidence>
<organism evidence="4 5">
    <name type="scientific">Fusarium mangiferae</name>
    <name type="common">Mango malformation disease fungus</name>
    <dbReference type="NCBI Taxonomy" id="192010"/>
    <lineage>
        <taxon>Eukaryota</taxon>
        <taxon>Fungi</taxon>
        <taxon>Dikarya</taxon>
        <taxon>Ascomycota</taxon>
        <taxon>Pezizomycotina</taxon>
        <taxon>Sordariomycetes</taxon>
        <taxon>Hypocreomycetidae</taxon>
        <taxon>Hypocreales</taxon>
        <taxon>Nectriaceae</taxon>
        <taxon>Fusarium</taxon>
        <taxon>Fusarium fujikuroi species complex</taxon>
    </lineage>
</organism>
<dbReference type="GO" id="GO:0016616">
    <property type="term" value="F:oxidoreductase activity, acting on the CH-OH group of donors, NAD or NADP as acceptor"/>
    <property type="evidence" value="ECO:0007669"/>
    <property type="project" value="TreeGrafter"/>
</dbReference>
<dbReference type="EMBL" id="FCQH01000014">
    <property type="protein sequence ID" value="CVL03642.1"/>
    <property type="molecule type" value="Genomic_DNA"/>
</dbReference>
<gene>
    <name evidence="4" type="ORF">FMAN_15079</name>
</gene>
<name>A0A1L7U368_FUSMA</name>
<dbReference type="SUPFAM" id="SSF51735">
    <property type="entry name" value="NAD(P)-binding Rossmann-fold domains"/>
    <property type="match status" value="1"/>
</dbReference>
<dbReference type="PROSITE" id="PS00061">
    <property type="entry name" value="ADH_SHORT"/>
    <property type="match status" value="1"/>
</dbReference>
<proteinExistence type="inferred from homology"/>
<keyword evidence="2" id="KW-0521">NADP</keyword>
<dbReference type="AlphaFoldDB" id="A0A1L7U368"/>
<dbReference type="GeneID" id="65094322"/>
<dbReference type="InterPro" id="IPR002347">
    <property type="entry name" value="SDR_fam"/>
</dbReference>
<dbReference type="Pfam" id="PF00106">
    <property type="entry name" value="adh_short"/>
    <property type="match status" value="1"/>
</dbReference>
<dbReference type="PANTHER" id="PTHR24322">
    <property type="entry name" value="PKSB"/>
    <property type="match status" value="1"/>
</dbReference>
<keyword evidence="5" id="KW-1185">Reference proteome</keyword>
<dbReference type="VEuPathDB" id="FungiDB:FMAN_15079"/>
<evidence type="ECO:0000256" key="3">
    <source>
        <dbReference type="ARBA" id="ARBA00023002"/>
    </source>
</evidence>
<dbReference type="PRINTS" id="PR00081">
    <property type="entry name" value="GDHRDH"/>
</dbReference>
<comment type="similarity">
    <text evidence="1">Belongs to the short-chain dehydrogenases/reductases (SDR) family.</text>
</comment>
<accession>A0A1L7U368</accession>
<keyword evidence="3" id="KW-0560">Oxidoreductase</keyword>
<dbReference type="RefSeq" id="XP_041688252.1">
    <property type="nucleotide sequence ID" value="XM_041822586.1"/>
</dbReference>
<dbReference type="InterPro" id="IPR036291">
    <property type="entry name" value="NAD(P)-bd_dom_sf"/>
</dbReference>
<comment type="caution">
    <text evidence="4">The sequence shown here is derived from an EMBL/GenBank/DDBJ whole genome shotgun (WGS) entry which is preliminary data.</text>
</comment>
<reference evidence="5" key="1">
    <citation type="journal article" date="2016" name="Genome Biol. Evol.">
        <title>Comparative 'omics' of the Fusarium fujikuroi species complex highlights differences in genetic potential and metabolite synthesis.</title>
        <authorList>
            <person name="Niehaus E.-M."/>
            <person name="Muensterkoetter M."/>
            <person name="Proctor R.H."/>
            <person name="Brown D.W."/>
            <person name="Sharon A."/>
            <person name="Idan Y."/>
            <person name="Oren-Young L."/>
            <person name="Sieber C.M."/>
            <person name="Novak O."/>
            <person name="Pencik A."/>
            <person name="Tarkowska D."/>
            <person name="Hromadova K."/>
            <person name="Freeman S."/>
            <person name="Maymon M."/>
            <person name="Elazar M."/>
            <person name="Youssef S.A."/>
            <person name="El-Shabrawy E.S.M."/>
            <person name="Shalaby A.B.A."/>
            <person name="Houterman P."/>
            <person name="Brock N.L."/>
            <person name="Burkhardt I."/>
            <person name="Tsavkelova E.A."/>
            <person name="Dickschat J.S."/>
            <person name="Galuszka P."/>
            <person name="Gueldener U."/>
            <person name="Tudzynski B."/>
        </authorList>
    </citation>
    <scope>NUCLEOTIDE SEQUENCE [LARGE SCALE GENOMIC DNA]</scope>
    <source>
        <strain evidence="5">MRC7560</strain>
    </source>
</reference>
<evidence type="ECO:0000256" key="2">
    <source>
        <dbReference type="ARBA" id="ARBA00022857"/>
    </source>
</evidence>
<dbReference type="InterPro" id="IPR020904">
    <property type="entry name" value="Sc_DH/Rdtase_CS"/>
</dbReference>
<evidence type="ECO:0000313" key="4">
    <source>
        <dbReference type="EMBL" id="CVL03642.1"/>
    </source>
</evidence>
<dbReference type="PANTHER" id="PTHR24322:SF736">
    <property type="entry name" value="RETINOL DEHYDROGENASE 10"/>
    <property type="match status" value="1"/>
</dbReference>
<protein>
    <submittedName>
        <fullName evidence="4">Uncharacterized protein</fullName>
    </submittedName>
</protein>
<dbReference type="CDD" id="cd05233">
    <property type="entry name" value="SDR_c"/>
    <property type="match status" value="1"/>
</dbReference>
<evidence type="ECO:0000313" key="5">
    <source>
        <dbReference type="Proteomes" id="UP000184255"/>
    </source>
</evidence>
<dbReference type="Proteomes" id="UP000184255">
    <property type="component" value="Unassembled WGS sequence"/>
</dbReference>
<sequence>MDYRGKIIVVTGAAHGLGKGVAVAYAKAGARVILADIQQELQIPVAESLRKSGLEAFAYKCDVSNDESVATFAARVENEIGTPDIIHNNAVFIRSASIFDLELESLRRQVEVNVFGYIRIIKAFLPKMVARGSGWIVNTASPNGLTPGPAVAVNLLPYCICKSADISLSQSLAVALKPHGIGVSVIFPDVTYTDTVHDLNGSSSAEFNQGFALFLKQNGKDADSEGQRIVDEVAKKKFFTSVAPKFGDILSEWAANGMDPLADYKLSLV</sequence>